<dbReference type="AlphaFoldDB" id="A0AAN5I2X2"/>
<keyword evidence="2" id="KW-1185">Reference proteome</keyword>
<comment type="caution">
    <text evidence="1">The sequence shown here is derived from an EMBL/GenBank/DDBJ whole genome shotgun (WGS) entry which is preliminary data.</text>
</comment>
<name>A0AAN5I2X2_9BILA</name>
<dbReference type="InterPro" id="IPR029034">
    <property type="entry name" value="Cystine-knot_cytokine"/>
</dbReference>
<dbReference type="EMBL" id="BTRK01000004">
    <property type="protein sequence ID" value="GMR50022.1"/>
    <property type="molecule type" value="Genomic_DNA"/>
</dbReference>
<gene>
    <name evidence="1" type="ORF">PMAYCL1PPCAC_20217</name>
</gene>
<sequence>MMATTLDDGAPVTDNSIVGYRVPVECYKKGMPKDASGRVSLCTVCWTWRVLPDNYVPRYMNEALCDEDTSCLSGYATCTVVPREHKVMKNDSGVLTEVSISAANYCECKPIVS</sequence>
<accession>A0AAN5I2X2</accession>
<dbReference type="Proteomes" id="UP001328107">
    <property type="component" value="Unassembled WGS sequence"/>
</dbReference>
<evidence type="ECO:0000313" key="1">
    <source>
        <dbReference type="EMBL" id="GMR50022.1"/>
    </source>
</evidence>
<evidence type="ECO:0000313" key="2">
    <source>
        <dbReference type="Proteomes" id="UP001328107"/>
    </source>
</evidence>
<feature type="non-terminal residue" evidence="1">
    <location>
        <position position="113"/>
    </location>
</feature>
<dbReference type="PANTHER" id="PTHR33995:SF4">
    <property type="entry name" value="PROTEIN CBG09882"/>
    <property type="match status" value="1"/>
</dbReference>
<dbReference type="PANTHER" id="PTHR33995">
    <property type="entry name" value="PROTEIN CBG18546"/>
    <property type="match status" value="1"/>
</dbReference>
<organism evidence="1 2">
    <name type="scientific">Pristionchus mayeri</name>
    <dbReference type="NCBI Taxonomy" id="1317129"/>
    <lineage>
        <taxon>Eukaryota</taxon>
        <taxon>Metazoa</taxon>
        <taxon>Ecdysozoa</taxon>
        <taxon>Nematoda</taxon>
        <taxon>Chromadorea</taxon>
        <taxon>Rhabditida</taxon>
        <taxon>Rhabditina</taxon>
        <taxon>Diplogasteromorpha</taxon>
        <taxon>Diplogasteroidea</taxon>
        <taxon>Neodiplogasteridae</taxon>
        <taxon>Pristionchus</taxon>
    </lineage>
</organism>
<protein>
    <submittedName>
        <fullName evidence="1">Uncharacterized protein</fullName>
    </submittedName>
</protein>
<proteinExistence type="predicted"/>
<dbReference type="SUPFAM" id="SSF57501">
    <property type="entry name" value="Cystine-knot cytokines"/>
    <property type="match status" value="1"/>
</dbReference>
<reference evidence="2" key="1">
    <citation type="submission" date="2022-10" db="EMBL/GenBank/DDBJ databases">
        <title>Genome assembly of Pristionchus species.</title>
        <authorList>
            <person name="Yoshida K."/>
            <person name="Sommer R.J."/>
        </authorList>
    </citation>
    <scope>NUCLEOTIDE SEQUENCE [LARGE SCALE GENOMIC DNA]</scope>
    <source>
        <strain evidence="2">RS5460</strain>
    </source>
</reference>